<keyword evidence="2" id="KW-1185">Reference proteome</keyword>
<reference evidence="1" key="1">
    <citation type="submission" date="2022-06" db="EMBL/GenBank/DDBJ databases">
        <title>Fusarium solani species complex genomes reveal bases of compartmentalisation and animal pathogenesis.</title>
        <authorList>
            <person name="Tsai I.J."/>
        </authorList>
    </citation>
    <scope>NUCLEOTIDE SEQUENCE</scope>
    <source>
        <strain evidence="1">Fu6.1</strain>
    </source>
</reference>
<accession>A0ACC0QCI5</accession>
<gene>
    <name evidence="1" type="ORF">NCS57_01484100</name>
</gene>
<organism evidence="1 2">
    <name type="scientific">Fusarium keratoplasticum</name>
    <dbReference type="NCBI Taxonomy" id="1328300"/>
    <lineage>
        <taxon>Eukaryota</taxon>
        <taxon>Fungi</taxon>
        <taxon>Dikarya</taxon>
        <taxon>Ascomycota</taxon>
        <taxon>Pezizomycotina</taxon>
        <taxon>Sordariomycetes</taxon>
        <taxon>Hypocreomycetidae</taxon>
        <taxon>Hypocreales</taxon>
        <taxon>Nectriaceae</taxon>
        <taxon>Fusarium</taxon>
        <taxon>Fusarium solani species complex</taxon>
    </lineage>
</organism>
<evidence type="ECO:0000313" key="2">
    <source>
        <dbReference type="Proteomes" id="UP001065298"/>
    </source>
</evidence>
<evidence type="ECO:0000313" key="1">
    <source>
        <dbReference type="EMBL" id="KAI8648719.1"/>
    </source>
</evidence>
<dbReference type="Proteomes" id="UP001065298">
    <property type="component" value="Chromosome 14"/>
</dbReference>
<comment type="caution">
    <text evidence="1">The sequence shown here is derived from an EMBL/GenBank/DDBJ whole genome shotgun (WGS) entry which is preliminary data.</text>
</comment>
<sequence length="581" mass="67732">MTLVERSVNITPRKSGPKKKPLSHRKYTPPKPLQRRENTYSPRKKVEVLMFLEHHRIYDPDHYFSVNGYRHPLAKEASIQFLIPEQTIYRWKRDKEAALDIKKRSYSPHWPDLEEELFRLFLEARDKKLIVTTGWFRRQAQIIWEDKYPQSVKVFTFSNGWWLGFKRRRGIVKRRITKESSRRPEEYRAVTNNFLCFIRRVSNNTNTLQLRHDQSPKMTINYILDSPVRRFEKKWTLNVDETPIPFEYLDGSTWELRGAKTVAGKTDRSGWSKRQATLIMYIFADGSFRLKPKIIFHGTAGPKGRIFADEGHLYAPDVTVAYNETAYNNEDLFYDWIKDELADVQAKTRDFLLVMDVATFHKTDKVTDQLRQQKVTRALIPPGCTGQLQPLDVSVNRPLKDLLREETLIYMINKEAQGQTEWSVKDKRIMTTWVVSRAIQRLAQRPEMIAKSFTTCGISVRPDGSQDHLIHIKDIDEIDFTGWETAEEIIVKEEEVVNTLTDFEELMLAGDEDNTPEDLYIGLMQLKKEQLKTMAKGLGLLVGGNKDDIVRRLMRKYTDGTTAEAPITVEEEPESCIVVVP</sequence>
<protein>
    <submittedName>
        <fullName evidence="1">Uncharacterized protein</fullName>
    </submittedName>
</protein>
<name>A0ACC0QCI5_9HYPO</name>
<dbReference type="EMBL" id="CM046516">
    <property type="protein sequence ID" value="KAI8648719.1"/>
    <property type="molecule type" value="Genomic_DNA"/>
</dbReference>
<proteinExistence type="predicted"/>